<proteinExistence type="inferred from homology"/>
<dbReference type="EMBL" id="MQVR01000027">
    <property type="protein sequence ID" value="OKL54110.1"/>
    <property type="molecule type" value="Genomic_DNA"/>
</dbReference>
<sequence length="263" mass="27244">MFSVQLSGAFSVGFIDRLGPVGAAWLRMLAGAIILLAISRPKIRGLTRRDRLAVIALGITTGSMTFFFFAAIQRIPLGTAVAVEFLGPLVVAAVRGRRGLTLAYPLIAMIGVILLTKPWAGQIDVVGILFALGSGVGWAIYILLTPLVGEKFSGISALSLTIPIAAICYAPLGIPVALPHLSWDIIAIAFGLALLMPVIPLAFEIVALRSMSAAAFGTLAAIEPAMGVLIGALILAQVPTAIQLVGITLVVAAGIASQRAEVT</sequence>
<feature type="domain" description="EamA" evidence="3">
    <location>
        <begin position="127"/>
        <end position="253"/>
    </location>
</feature>
<feature type="transmembrane region" description="Helical" evidence="2">
    <location>
        <begin position="125"/>
        <end position="144"/>
    </location>
</feature>
<evidence type="ECO:0000256" key="2">
    <source>
        <dbReference type="SAM" id="Phobius"/>
    </source>
</evidence>
<dbReference type="Proteomes" id="UP000185628">
    <property type="component" value="Unassembled WGS sequence"/>
</dbReference>
<keyword evidence="5" id="KW-1185">Reference proteome</keyword>
<accession>A0A1Q5Q394</accession>
<comment type="caution">
    <text evidence="4">The sequence shown here is derived from an EMBL/GenBank/DDBJ whole genome shotgun (WGS) entry which is preliminary data.</text>
</comment>
<organism evidence="4 5">
    <name type="scientific">Bowdeniella nasicola</name>
    <dbReference type="NCBI Taxonomy" id="208480"/>
    <lineage>
        <taxon>Bacteria</taxon>
        <taxon>Bacillati</taxon>
        <taxon>Actinomycetota</taxon>
        <taxon>Actinomycetes</taxon>
        <taxon>Actinomycetales</taxon>
        <taxon>Actinomycetaceae</taxon>
        <taxon>Bowdeniella</taxon>
    </lineage>
</organism>
<feature type="transmembrane region" description="Helical" evidence="2">
    <location>
        <begin position="241"/>
        <end position="257"/>
    </location>
</feature>
<dbReference type="InterPro" id="IPR000620">
    <property type="entry name" value="EamA_dom"/>
</dbReference>
<feature type="transmembrane region" description="Helical" evidence="2">
    <location>
        <begin position="75"/>
        <end position="94"/>
    </location>
</feature>
<feature type="transmembrane region" description="Helical" evidence="2">
    <location>
        <begin position="101"/>
        <end position="119"/>
    </location>
</feature>
<feature type="transmembrane region" description="Helical" evidence="2">
    <location>
        <begin position="213"/>
        <end position="235"/>
    </location>
</feature>
<evidence type="ECO:0000313" key="4">
    <source>
        <dbReference type="EMBL" id="OKL54110.1"/>
    </source>
</evidence>
<dbReference type="SUPFAM" id="SSF103481">
    <property type="entry name" value="Multidrug resistance efflux transporter EmrE"/>
    <property type="match status" value="2"/>
</dbReference>
<gene>
    <name evidence="4" type="ORF">BSZ39_05910</name>
</gene>
<feature type="transmembrane region" description="Helical" evidence="2">
    <location>
        <begin position="20"/>
        <end position="39"/>
    </location>
</feature>
<keyword evidence="2" id="KW-0472">Membrane</keyword>
<name>A0A1Q5Q394_9ACTO</name>
<feature type="transmembrane region" description="Helical" evidence="2">
    <location>
        <begin position="185"/>
        <end position="206"/>
    </location>
</feature>
<reference evidence="5" key="1">
    <citation type="submission" date="2016-12" db="EMBL/GenBank/DDBJ databases">
        <authorList>
            <person name="Meng X."/>
        </authorList>
    </citation>
    <scope>NUCLEOTIDE SEQUENCE [LARGE SCALE GENOMIC DNA]</scope>
    <source>
        <strain evidence="5">DSM 19116</strain>
    </source>
</reference>
<protein>
    <submittedName>
        <fullName evidence="4">EamA family transporter</fullName>
    </submittedName>
</protein>
<evidence type="ECO:0000259" key="3">
    <source>
        <dbReference type="Pfam" id="PF00892"/>
    </source>
</evidence>
<comment type="similarity">
    <text evidence="1">Belongs to the EamA transporter family.</text>
</comment>
<keyword evidence="2" id="KW-1133">Transmembrane helix</keyword>
<keyword evidence="2" id="KW-0812">Transmembrane</keyword>
<feature type="domain" description="EamA" evidence="3">
    <location>
        <begin position="6"/>
        <end position="92"/>
    </location>
</feature>
<feature type="transmembrane region" description="Helical" evidence="2">
    <location>
        <begin position="156"/>
        <end position="179"/>
    </location>
</feature>
<evidence type="ECO:0000256" key="1">
    <source>
        <dbReference type="ARBA" id="ARBA00007362"/>
    </source>
</evidence>
<dbReference type="OrthoDB" id="9815120at2"/>
<dbReference type="GO" id="GO:0016020">
    <property type="term" value="C:membrane"/>
    <property type="evidence" value="ECO:0007669"/>
    <property type="project" value="InterPro"/>
</dbReference>
<feature type="transmembrane region" description="Helical" evidence="2">
    <location>
        <begin position="51"/>
        <end position="69"/>
    </location>
</feature>
<dbReference type="AlphaFoldDB" id="A0A1Q5Q394"/>
<evidence type="ECO:0000313" key="5">
    <source>
        <dbReference type="Proteomes" id="UP000185628"/>
    </source>
</evidence>
<dbReference type="Pfam" id="PF00892">
    <property type="entry name" value="EamA"/>
    <property type="match status" value="2"/>
</dbReference>
<dbReference type="InterPro" id="IPR037185">
    <property type="entry name" value="EmrE-like"/>
</dbReference>